<feature type="region of interest" description="Disordered" evidence="1">
    <location>
        <begin position="1"/>
        <end position="41"/>
    </location>
</feature>
<name>J9FP13_9ZZZZ</name>
<dbReference type="EMBL" id="AMCI01005405">
    <property type="protein sequence ID" value="EJW96198.1"/>
    <property type="molecule type" value="Genomic_DNA"/>
</dbReference>
<evidence type="ECO:0000256" key="1">
    <source>
        <dbReference type="SAM" id="MobiDB-lite"/>
    </source>
</evidence>
<feature type="compositionally biased region" description="Polar residues" evidence="1">
    <location>
        <begin position="11"/>
        <end position="26"/>
    </location>
</feature>
<feature type="compositionally biased region" description="Basic residues" evidence="1">
    <location>
        <begin position="1"/>
        <end position="10"/>
    </location>
</feature>
<proteinExistence type="predicted"/>
<protein>
    <submittedName>
        <fullName evidence="2">Uncharacterized protein</fullName>
    </submittedName>
</protein>
<gene>
    <name evidence="2" type="ORF">EVA_15695</name>
</gene>
<accession>J9FP13</accession>
<dbReference type="AlphaFoldDB" id="J9FP13"/>
<comment type="caution">
    <text evidence="2">The sequence shown here is derived from an EMBL/GenBank/DDBJ whole genome shotgun (WGS) entry which is preliminary data.</text>
</comment>
<sequence length="41" mass="4765">MTSHRRRKRSWTTCASCPSRSPQTEKAITRGRALPQKNFMT</sequence>
<reference evidence="2" key="1">
    <citation type="journal article" date="2012" name="PLoS ONE">
        <title>Gene sets for utilization of primary and secondary nutrition supplies in the distal gut of endangered iberian lynx.</title>
        <authorList>
            <person name="Alcaide M."/>
            <person name="Messina E."/>
            <person name="Richter M."/>
            <person name="Bargiela R."/>
            <person name="Peplies J."/>
            <person name="Huws S.A."/>
            <person name="Newbold C.J."/>
            <person name="Golyshin P.N."/>
            <person name="Simon M.A."/>
            <person name="Lopez G."/>
            <person name="Yakimov M.M."/>
            <person name="Ferrer M."/>
        </authorList>
    </citation>
    <scope>NUCLEOTIDE SEQUENCE</scope>
</reference>
<evidence type="ECO:0000313" key="2">
    <source>
        <dbReference type="EMBL" id="EJW96198.1"/>
    </source>
</evidence>
<organism evidence="2">
    <name type="scientific">gut metagenome</name>
    <dbReference type="NCBI Taxonomy" id="749906"/>
    <lineage>
        <taxon>unclassified sequences</taxon>
        <taxon>metagenomes</taxon>
        <taxon>organismal metagenomes</taxon>
    </lineage>
</organism>